<organism evidence="10 11">
    <name type="scientific">Tectimicrobiota bacterium</name>
    <dbReference type="NCBI Taxonomy" id="2528274"/>
    <lineage>
        <taxon>Bacteria</taxon>
        <taxon>Pseudomonadati</taxon>
        <taxon>Nitrospinota/Tectimicrobiota group</taxon>
        <taxon>Candidatus Tectimicrobiota</taxon>
    </lineage>
</organism>
<evidence type="ECO:0000259" key="8">
    <source>
        <dbReference type="Pfam" id="PF02775"/>
    </source>
</evidence>
<dbReference type="Gene3D" id="3.40.50.970">
    <property type="match status" value="2"/>
</dbReference>
<evidence type="ECO:0000256" key="3">
    <source>
        <dbReference type="ARBA" id="ARBA00022982"/>
    </source>
</evidence>
<name>A0A932CQT3_UNCTE</name>
<dbReference type="FunFam" id="3.40.50.920:FF:000010">
    <property type="entry name" value="Pyruvate ferredoxin oxidoreductase, alpha subunit"/>
    <property type="match status" value="1"/>
</dbReference>
<feature type="domain" description="Pyruvate:ferredoxin oxidoreductase core" evidence="9">
    <location>
        <begin position="261"/>
        <end position="364"/>
    </location>
</feature>
<evidence type="ECO:0000259" key="7">
    <source>
        <dbReference type="Pfam" id="PF01855"/>
    </source>
</evidence>
<dbReference type="PANTHER" id="PTHR32154:SF0">
    <property type="entry name" value="PYRUVATE-FLAVODOXIN OXIDOREDUCTASE-RELATED"/>
    <property type="match status" value="1"/>
</dbReference>
<dbReference type="EMBL" id="JACPRF010000368">
    <property type="protein sequence ID" value="MBI2877594.1"/>
    <property type="molecule type" value="Genomic_DNA"/>
</dbReference>
<dbReference type="InterPro" id="IPR009014">
    <property type="entry name" value="Transketo_C/PFOR_II"/>
</dbReference>
<evidence type="ECO:0000259" key="9">
    <source>
        <dbReference type="Pfam" id="PF17147"/>
    </source>
</evidence>
<dbReference type="Proteomes" id="UP000769766">
    <property type="component" value="Unassembled WGS sequence"/>
</dbReference>
<feature type="domain" description="Pyruvate flavodoxin/ferredoxin oxidoreductase pyrimidine binding" evidence="7">
    <location>
        <begin position="16"/>
        <end position="238"/>
    </location>
</feature>
<evidence type="ECO:0000256" key="5">
    <source>
        <dbReference type="ARBA" id="ARBA00023004"/>
    </source>
</evidence>
<reference evidence="10" key="1">
    <citation type="submission" date="2020-07" db="EMBL/GenBank/DDBJ databases">
        <title>Huge and variable diversity of episymbiotic CPR bacteria and DPANN archaea in groundwater ecosystems.</title>
        <authorList>
            <person name="He C.Y."/>
            <person name="Keren R."/>
            <person name="Whittaker M."/>
            <person name="Farag I.F."/>
            <person name="Doudna J."/>
            <person name="Cate J.H.D."/>
            <person name="Banfield J.F."/>
        </authorList>
    </citation>
    <scope>NUCLEOTIDE SEQUENCE</scope>
    <source>
        <strain evidence="10">NC_groundwater_672_Ag_B-0.1um_62_36</strain>
    </source>
</reference>
<dbReference type="GO" id="GO:0030976">
    <property type="term" value="F:thiamine pyrophosphate binding"/>
    <property type="evidence" value="ECO:0007669"/>
    <property type="project" value="InterPro"/>
</dbReference>
<dbReference type="CDD" id="cd07034">
    <property type="entry name" value="TPP_PYR_PFOR_IOR-alpha_like"/>
    <property type="match status" value="1"/>
</dbReference>
<dbReference type="Pfam" id="PF17147">
    <property type="entry name" value="PFOR_II"/>
    <property type="match status" value="1"/>
</dbReference>
<dbReference type="GO" id="GO:0006979">
    <property type="term" value="P:response to oxidative stress"/>
    <property type="evidence" value="ECO:0007669"/>
    <property type="project" value="TreeGrafter"/>
</dbReference>
<dbReference type="InterPro" id="IPR002880">
    <property type="entry name" value="Pyrv_Fd/Flavodoxin_OxRdtase_N"/>
</dbReference>
<protein>
    <recommendedName>
        <fullName evidence="12">Pyruvate synthase</fullName>
    </recommendedName>
</protein>
<dbReference type="InterPro" id="IPR011766">
    <property type="entry name" value="TPP_enzyme_TPP-bd"/>
</dbReference>
<dbReference type="GO" id="GO:0051539">
    <property type="term" value="F:4 iron, 4 sulfur cluster binding"/>
    <property type="evidence" value="ECO:0007669"/>
    <property type="project" value="UniProtKB-KW"/>
</dbReference>
<evidence type="ECO:0000256" key="1">
    <source>
        <dbReference type="ARBA" id="ARBA00022448"/>
    </source>
</evidence>
<keyword evidence="2" id="KW-0479">Metal-binding</keyword>
<dbReference type="InterPro" id="IPR029061">
    <property type="entry name" value="THDP-binding"/>
</dbReference>
<evidence type="ECO:0000256" key="4">
    <source>
        <dbReference type="ARBA" id="ARBA00023002"/>
    </source>
</evidence>
<dbReference type="SUPFAM" id="SSF52922">
    <property type="entry name" value="TK C-terminal domain-like"/>
    <property type="match status" value="1"/>
</dbReference>
<dbReference type="CDD" id="cd03376">
    <property type="entry name" value="TPP_PFOR_porB_like"/>
    <property type="match status" value="1"/>
</dbReference>
<keyword evidence="6" id="KW-0411">Iron-sulfur</keyword>
<dbReference type="Gene3D" id="3.40.50.920">
    <property type="match status" value="1"/>
</dbReference>
<sequence>MERVEIITGNAAIAHGVRLARVQVVATYPITPQTSIVDEISNFVAQGDLKAKFVHVESEHSSLSVCTGSELTGARSFTATSSMGLGYMFEPLTFLHGLRLPIVIAVANRTLGAPMGSGGPDYSDVMSTRDFGFLQFYVESNQEALDTILQAYKIAEDERVLLPVMVSLDGFYLSFSSEPVSLPSPEAVDAFLPPYRPSHVRFDPEDPMALFCEPVAPIHYEKGIEEAMERAHQVIQEVDAEFAARFGRRYGLAEAYRCEGAEVVLVTVGSMTGTAREVVDACRDRGEAVGLLKLRTLRPFPTEELRRVAQEAKVLAVVDRNLSHGAGGGYGVICQEVKSALYDQSQRPQILSLIAGYGGLDITEEILAGFLEKALTAAHTGRAERSVEWALPPLPTTPGVVPADADERVVYPGTPSCAGCAATLFFRTTFEALGRQVCLVMPPGCLSVVNCVGWPGHSPVKLPFFMSTFAATASTATGVRAGLDALGKLDNLVVGIAGDGGTADIGIQSLSGAADRGESLLYICYDNEAYMNTGIQRSGTTPFGARTTTTPVGSEMQGSPLRAKDVPRIMEAHHLPYIATASVAFLEDYRKKLAKAVLVVKERKGLAYLHIHTPCATGWRFSPERTIEVARLAVETGLWPLYEVEDGTYAVSRRIKTPVPVKEYVRLQGRFRHLSPGQIQALQDLADGQIQWLRSLEEGKD</sequence>
<dbReference type="PANTHER" id="PTHR32154">
    <property type="entry name" value="PYRUVATE-FLAVODOXIN OXIDOREDUCTASE-RELATED"/>
    <property type="match status" value="1"/>
</dbReference>
<dbReference type="SUPFAM" id="SSF52518">
    <property type="entry name" value="Thiamin diphosphate-binding fold (THDP-binding)"/>
    <property type="match status" value="2"/>
</dbReference>
<keyword evidence="4" id="KW-0560">Oxidoreductase</keyword>
<proteinExistence type="predicted"/>
<evidence type="ECO:0008006" key="12">
    <source>
        <dbReference type="Google" id="ProtNLM"/>
    </source>
</evidence>
<comment type="caution">
    <text evidence="10">The sequence shown here is derived from an EMBL/GenBank/DDBJ whole genome shotgun (WGS) entry which is preliminary data.</text>
</comment>
<keyword evidence="1" id="KW-0813">Transport</keyword>
<evidence type="ECO:0000256" key="6">
    <source>
        <dbReference type="ARBA" id="ARBA00023014"/>
    </source>
</evidence>
<dbReference type="Pfam" id="PF02775">
    <property type="entry name" value="TPP_enzyme_C"/>
    <property type="match status" value="1"/>
</dbReference>
<dbReference type="GO" id="GO:0019752">
    <property type="term" value="P:carboxylic acid metabolic process"/>
    <property type="evidence" value="ECO:0007669"/>
    <property type="project" value="UniProtKB-ARBA"/>
</dbReference>
<dbReference type="InterPro" id="IPR033412">
    <property type="entry name" value="PFOR_II"/>
</dbReference>
<dbReference type="AlphaFoldDB" id="A0A932CQT3"/>
<evidence type="ECO:0000313" key="10">
    <source>
        <dbReference type="EMBL" id="MBI2877594.1"/>
    </source>
</evidence>
<dbReference type="FunFam" id="3.40.50.970:FF:000012">
    <property type="entry name" value="Pyruvate:ferredoxin (Flavodoxin) oxidoreductase"/>
    <property type="match status" value="1"/>
</dbReference>
<evidence type="ECO:0000313" key="11">
    <source>
        <dbReference type="Proteomes" id="UP000769766"/>
    </source>
</evidence>
<dbReference type="Pfam" id="PF01855">
    <property type="entry name" value="POR_N"/>
    <property type="match status" value="1"/>
</dbReference>
<accession>A0A932CQT3</accession>
<evidence type="ECO:0000256" key="2">
    <source>
        <dbReference type="ARBA" id="ARBA00022485"/>
    </source>
</evidence>
<dbReference type="InterPro" id="IPR050722">
    <property type="entry name" value="Pyruvate:ferred/Flavod_OxRd"/>
</dbReference>
<keyword evidence="2" id="KW-0004">4Fe-4S</keyword>
<feature type="domain" description="Thiamine pyrophosphate enzyme TPP-binding" evidence="8">
    <location>
        <begin position="464"/>
        <end position="611"/>
    </location>
</feature>
<keyword evidence="3" id="KW-0249">Electron transport</keyword>
<dbReference type="GO" id="GO:0016903">
    <property type="term" value="F:oxidoreductase activity, acting on the aldehyde or oxo group of donors"/>
    <property type="evidence" value="ECO:0007669"/>
    <property type="project" value="UniProtKB-ARBA"/>
</dbReference>
<gene>
    <name evidence="10" type="ORF">HYY20_12005</name>
</gene>
<keyword evidence="5" id="KW-0408">Iron</keyword>